<accession>A0AAW2LJI5</accession>
<dbReference type="AlphaFoldDB" id="A0AAW2LJI5"/>
<protein>
    <recommendedName>
        <fullName evidence="2">CCHC-type domain-containing protein</fullName>
    </recommendedName>
</protein>
<evidence type="ECO:0000256" key="1">
    <source>
        <dbReference type="PROSITE-ProRule" id="PRU00047"/>
    </source>
</evidence>
<keyword evidence="1" id="KW-0862">Zinc</keyword>
<gene>
    <name evidence="3" type="ORF">Sangu_2083600</name>
</gene>
<evidence type="ECO:0000259" key="2">
    <source>
        <dbReference type="PROSITE" id="PS50158"/>
    </source>
</evidence>
<dbReference type="PROSITE" id="PS50158">
    <property type="entry name" value="ZF_CCHC"/>
    <property type="match status" value="1"/>
</dbReference>
<dbReference type="InterPro" id="IPR040256">
    <property type="entry name" value="At4g02000-like"/>
</dbReference>
<reference evidence="3" key="1">
    <citation type="submission" date="2020-06" db="EMBL/GenBank/DDBJ databases">
        <authorList>
            <person name="Li T."/>
            <person name="Hu X."/>
            <person name="Zhang T."/>
            <person name="Song X."/>
            <person name="Zhang H."/>
            <person name="Dai N."/>
            <person name="Sheng W."/>
            <person name="Hou X."/>
            <person name="Wei L."/>
        </authorList>
    </citation>
    <scope>NUCLEOTIDE SEQUENCE</scope>
    <source>
        <strain evidence="3">G01</strain>
        <tissue evidence="3">Leaf</tissue>
    </source>
</reference>
<comment type="caution">
    <text evidence="3">The sequence shown here is derived from an EMBL/GenBank/DDBJ whole genome shotgun (WGS) entry which is preliminary data.</text>
</comment>
<sequence>MDSGLSRLQSALSLTETEDDGVVIASNLWYSDSDSFELYLVGRLLSQRPFHTEAFKSTLMLAFNPVRGMDLKLLTGNRFLLKFNHIIDRNRVLEGCPWSFEKNLLVLSPIGTNENPSDVNLDWAEFHVHANGLPLSKMTKEVACFIGNHLGRFVDVDMDAAGHVWGSSMRIRVSMDVKQPLKRVLKIRTVLGDEQLISFTYEKLPNFCYLCGCLGHISKYCELRFSDDFIDPGDATPFGPWLRATNHSTGRNRSFTPHRVPAAPSFFPHSYIFFARKQPITSQAAI</sequence>
<reference evidence="3" key="2">
    <citation type="journal article" date="2024" name="Plant">
        <title>Genomic evolution and insights into agronomic trait innovations of Sesamum species.</title>
        <authorList>
            <person name="Miao H."/>
            <person name="Wang L."/>
            <person name="Qu L."/>
            <person name="Liu H."/>
            <person name="Sun Y."/>
            <person name="Le M."/>
            <person name="Wang Q."/>
            <person name="Wei S."/>
            <person name="Zheng Y."/>
            <person name="Lin W."/>
            <person name="Duan Y."/>
            <person name="Cao H."/>
            <person name="Xiong S."/>
            <person name="Wang X."/>
            <person name="Wei L."/>
            <person name="Li C."/>
            <person name="Ma Q."/>
            <person name="Ju M."/>
            <person name="Zhao R."/>
            <person name="Li G."/>
            <person name="Mu C."/>
            <person name="Tian Q."/>
            <person name="Mei H."/>
            <person name="Zhang T."/>
            <person name="Gao T."/>
            <person name="Zhang H."/>
        </authorList>
    </citation>
    <scope>NUCLEOTIDE SEQUENCE</scope>
    <source>
        <strain evidence="3">G01</strain>
    </source>
</reference>
<dbReference type="GO" id="GO:0008270">
    <property type="term" value="F:zinc ion binding"/>
    <property type="evidence" value="ECO:0007669"/>
    <property type="project" value="UniProtKB-KW"/>
</dbReference>
<dbReference type="InterPro" id="IPR025836">
    <property type="entry name" value="Zn_knuckle_CX2CX4HX4C"/>
</dbReference>
<dbReference type="EMBL" id="JACGWK010000013">
    <property type="protein sequence ID" value="KAL0319274.1"/>
    <property type="molecule type" value="Genomic_DNA"/>
</dbReference>
<evidence type="ECO:0000313" key="3">
    <source>
        <dbReference type="EMBL" id="KAL0319274.1"/>
    </source>
</evidence>
<keyword evidence="1" id="KW-0479">Metal-binding</keyword>
<keyword evidence="1" id="KW-0863">Zinc-finger</keyword>
<feature type="domain" description="CCHC-type" evidence="2">
    <location>
        <begin position="208"/>
        <end position="221"/>
    </location>
</feature>
<dbReference type="Pfam" id="PF14111">
    <property type="entry name" value="DUF4283"/>
    <property type="match status" value="1"/>
</dbReference>
<dbReference type="InterPro" id="IPR025558">
    <property type="entry name" value="DUF4283"/>
</dbReference>
<dbReference type="Pfam" id="PF14392">
    <property type="entry name" value="zf-CCHC_4"/>
    <property type="match status" value="1"/>
</dbReference>
<dbReference type="GO" id="GO:0003676">
    <property type="term" value="F:nucleic acid binding"/>
    <property type="evidence" value="ECO:0007669"/>
    <property type="project" value="InterPro"/>
</dbReference>
<dbReference type="PANTHER" id="PTHR31286:SF178">
    <property type="entry name" value="DUF4283 DOMAIN-CONTAINING PROTEIN"/>
    <property type="match status" value="1"/>
</dbReference>
<dbReference type="PANTHER" id="PTHR31286">
    <property type="entry name" value="GLYCINE-RICH CELL WALL STRUCTURAL PROTEIN 1.8-LIKE"/>
    <property type="match status" value="1"/>
</dbReference>
<proteinExistence type="predicted"/>
<name>A0AAW2LJI5_9LAMI</name>
<dbReference type="InterPro" id="IPR001878">
    <property type="entry name" value="Znf_CCHC"/>
</dbReference>
<organism evidence="3">
    <name type="scientific">Sesamum angustifolium</name>
    <dbReference type="NCBI Taxonomy" id="2727405"/>
    <lineage>
        <taxon>Eukaryota</taxon>
        <taxon>Viridiplantae</taxon>
        <taxon>Streptophyta</taxon>
        <taxon>Embryophyta</taxon>
        <taxon>Tracheophyta</taxon>
        <taxon>Spermatophyta</taxon>
        <taxon>Magnoliopsida</taxon>
        <taxon>eudicotyledons</taxon>
        <taxon>Gunneridae</taxon>
        <taxon>Pentapetalae</taxon>
        <taxon>asterids</taxon>
        <taxon>lamiids</taxon>
        <taxon>Lamiales</taxon>
        <taxon>Pedaliaceae</taxon>
        <taxon>Sesamum</taxon>
    </lineage>
</organism>